<evidence type="ECO:0000313" key="1">
    <source>
        <dbReference type="EMBL" id="KKQ98878.1"/>
    </source>
</evidence>
<proteinExistence type="predicted"/>
<protein>
    <submittedName>
        <fullName evidence="1">Uncharacterized protein</fullName>
    </submittedName>
</protein>
<accession>A0A0G0M3Y1</accession>
<reference evidence="1 2" key="1">
    <citation type="journal article" date="2015" name="Nature">
        <title>rRNA introns, odd ribosomes, and small enigmatic genomes across a large radiation of phyla.</title>
        <authorList>
            <person name="Brown C.T."/>
            <person name="Hug L.A."/>
            <person name="Thomas B.C."/>
            <person name="Sharon I."/>
            <person name="Castelle C.J."/>
            <person name="Singh A."/>
            <person name="Wilkins M.J."/>
            <person name="Williams K.H."/>
            <person name="Banfield J.F."/>
        </authorList>
    </citation>
    <scope>NUCLEOTIDE SEQUENCE [LARGE SCALE GENOMIC DNA]</scope>
</reference>
<dbReference type="Proteomes" id="UP000033881">
    <property type="component" value="Unassembled WGS sequence"/>
</dbReference>
<dbReference type="AlphaFoldDB" id="A0A0G0M3Y1"/>
<comment type="caution">
    <text evidence="1">The sequence shown here is derived from an EMBL/GenBank/DDBJ whole genome shotgun (WGS) entry which is preliminary data.</text>
</comment>
<gene>
    <name evidence="1" type="ORF">UT24_C0032G0008</name>
</gene>
<evidence type="ECO:0000313" key="2">
    <source>
        <dbReference type="Proteomes" id="UP000033881"/>
    </source>
</evidence>
<dbReference type="STRING" id="1618574.UT24_C0032G0008"/>
<dbReference type="EMBL" id="LBWB01000032">
    <property type="protein sequence ID" value="KKQ98878.1"/>
    <property type="molecule type" value="Genomic_DNA"/>
</dbReference>
<organism evidence="1 2">
    <name type="scientific">Candidatus Woesebacteria bacterium GW2011_GWB1_39_12</name>
    <dbReference type="NCBI Taxonomy" id="1618574"/>
    <lineage>
        <taxon>Bacteria</taxon>
        <taxon>Candidatus Woeseibacteriota</taxon>
    </lineage>
</organism>
<name>A0A0G0M3Y1_9BACT</name>
<sequence length="62" mass="7133">MVIEIEEVGYLLKDDALAAIEKGDNLIPLLQLYDGYVYFFEFKRVKDSLLDTGAVDYLDKKD</sequence>